<dbReference type="OrthoDB" id="10601251at2759"/>
<reference evidence="2 3" key="1">
    <citation type="journal article" date="2018" name="Plant J.">
        <title>Genome sequences of Chlorella sorokiniana UTEX 1602 and Micractinium conductrix SAG 241.80: implications to maltose excretion by a green alga.</title>
        <authorList>
            <person name="Arriola M.B."/>
            <person name="Velmurugan N."/>
            <person name="Zhang Y."/>
            <person name="Plunkett M.H."/>
            <person name="Hondzo H."/>
            <person name="Barney B.M."/>
        </authorList>
    </citation>
    <scope>NUCLEOTIDE SEQUENCE [LARGE SCALE GENOMIC DNA]</scope>
    <source>
        <strain evidence="2 3">SAG 241.80</strain>
    </source>
</reference>
<comment type="caution">
    <text evidence="2">The sequence shown here is derived from an EMBL/GenBank/DDBJ whole genome shotgun (WGS) entry which is preliminary data.</text>
</comment>
<accession>A0A2P6VCM8</accession>
<protein>
    <submittedName>
        <fullName evidence="2">Uromodulin-like</fullName>
    </submittedName>
</protein>
<feature type="region of interest" description="Disordered" evidence="1">
    <location>
        <begin position="81"/>
        <end position="171"/>
    </location>
</feature>
<evidence type="ECO:0000313" key="3">
    <source>
        <dbReference type="Proteomes" id="UP000239649"/>
    </source>
</evidence>
<name>A0A2P6VCM8_9CHLO</name>
<keyword evidence="3" id="KW-1185">Reference proteome</keyword>
<proteinExistence type="predicted"/>
<sequence>MGAAASCIACGHPKAGANHLDPAAKPAAQPAALPLTADASRGAAAPTTAPSIAEELVRVQLQMSFSPNQDVHLILLPTDTRAQGELSHSVDEWMGTPKKEDKEAAEAAREAEAAAQVEQRPASPRGRFGGKVSPRQKSPLGQEHRKSPLGGQEHRKGPLGGQEHIAAAAAH</sequence>
<evidence type="ECO:0000256" key="1">
    <source>
        <dbReference type="SAM" id="MobiDB-lite"/>
    </source>
</evidence>
<dbReference type="EMBL" id="LHPF02000013">
    <property type="protein sequence ID" value="PSC71811.1"/>
    <property type="molecule type" value="Genomic_DNA"/>
</dbReference>
<dbReference type="AlphaFoldDB" id="A0A2P6VCM8"/>
<organism evidence="2 3">
    <name type="scientific">Micractinium conductrix</name>
    <dbReference type="NCBI Taxonomy" id="554055"/>
    <lineage>
        <taxon>Eukaryota</taxon>
        <taxon>Viridiplantae</taxon>
        <taxon>Chlorophyta</taxon>
        <taxon>core chlorophytes</taxon>
        <taxon>Trebouxiophyceae</taxon>
        <taxon>Chlorellales</taxon>
        <taxon>Chlorellaceae</taxon>
        <taxon>Chlorella clade</taxon>
        <taxon>Micractinium</taxon>
    </lineage>
</organism>
<feature type="compositionally biased region" description="Basic and acidic residues" evidence="1">
    <location>
        <begin position="97"/>
        <end position="112"/>
    </location>
</feature>
<evidence type="ECO:0000313" key="2">
    <source>
        <dbReference type="EMBL" id="PSC71811.1"/>
    </source>
</evidence>
<dbReference type="Proteomes" id="UP000239649">
    <property type="component" value="Unassembled WGS sequence"/>
</dbReference>
<gene>
    <name evidence="2" type="ORF">C2E20_4968</name>
</gene>
<feature type="compositionally biased region" description="Basic and acidic residues" evidence="1">
    <location>
        <begin position="142"/>
        <end position="156"/>
    </location>
</feature>